<organism evidence="2 3">
    <name type="scientific">Penicillium capsulatum</name>
    <dbReference type="NCBI Taxonomy" id="69766"/>
    <lineage>
        <taxon>Eukaryota</taxon>
        <taxon>Fungi</taxon>
        <taxon>Dikarya</taxon>
        <taxon>Ascomycota</taxon>
        <taxon>Pezizomycotina</taxon>
        <taxon>Eurotiomycetes</taxon>
        <taxon>Eurotiomycetidae</taxon>
        <taxon>Eurotiales</taxon>
        <taxon>Aspergillaceae</taxon>
        <taxon>Penicillium</taxon>
    </lineage>
</organism>
<comment type="caution">
    <text evidence="2">The sequence shown here is derived from an EMBL/GenBank/DDBJ whole genome shotgun (WGS) entry which is preliminary data.</text>
</comment>
<sequence>MPGLHSNPGLSDPIPRGPITNWNRFDAAILNGQQQNGQEQNTQGQDPPMANFLLTLSQAAPAILGSRERERTLILYLIQQQLCAGIPLDQLEIYPSQPQGPREEIFRNVRRPAVYDASEDGISIPIIPDAEVTGDMYPLPLHPWLPYPGANLQAHSANGTPVGNGIIDARPRRVIDPDLFINGPHANGTQGDTRTGRPVFNNVFDQRRSPLSFVNTNSNQSSSNNGRFNGSVGVMGSNFAATIDGVQTNNMASSVSSSNAHLDRQPMTETNTQLMYQYYIEDGTDPATARAILGNDAFLHRPRNMQDTTLANHTLSRSSNNSSIGNGYGQSMLDNGNFNGLHDLGHVAYGNDFILSVNTDQFNTAYVSRRPYRSAANGVSSNGFQNIGVSNGFNGSSLTSATTMPHGSTRSVTGNNNNTNDQIHPARSTNTHPNGINQARMRNGIHSGPNILDQAPLYRGPGEAPGTSIYDRLAPFFESQEEQRIVTDFFINHFSDAATSVSGEEGNVHDGEADQGALSTLSESRNANGNPGPSEAQELYEGIVNSEARMMEEMNSD</sequence>
<keyword evidence="3" id="KW-1185">Reference proteome</keyword>
<name>A0A9W9IRK5_9EURO</name>
<gene>
    <name evidence="2" type="ORF">N7492_000604</name>
</gene>
<dbReference type="Proteomes" id="UP001146351">
    <property type="component" value="Unassembled WGS sequence"/>
</dbReference>
<evidence type="ECO:0000313" key="3">
    <source>
        <dbReference type="Proteomes" id="UP001146351"/>
    </source>
</evidence>
<evidence type="ECO:0000313" key="2">
    <source>
        <dbReference type="EMBL" id="KAJ5182988.1"/>
    </source>
</evidence>
<dbReference type="EMBL" id="JAPQKO010000001">
    <property type="protein sequence ID" value="KAJ5182988.1"/>
    <property type="molecule type" value="Genomic_DNA"/>
</dbReference>
<evidence type="ECO:0000256" key="1">
    <source>
        <dbReference type="SAM" id="MobiDB-lite"/>
    </source>
</evidence>
<accession>A0A9W9IRK5</accession>
<feature type="region of interest" description="Disordered" evidence="1">
    <location>
        <begin position="402"/>
        <end position="434"/>
    </location>
</feature>
<reference evidence="2" key="2">
    <citation type="journal article" date="2023" name="IMA Fungus">
        <title>Comparative genomic study of the Penicillium genus elucidates a diverse pangenome and 15 lateral gene transfer events.</title>
        <authorList>
            <person name="Petersen C."/>
            <person name="Sorensen T."/>
            <person name="Nielsen M.R."/>
            <person name="Sondergaard T.E."/>
            <person name="Sorensen J.L."/>
            <person name="Fitzpatrick D.A."/>
            <person name="Frisvad J.C."/>
            <person name="Nielsen K.L."/>
        </authorList>
    </citation>
    <scope>NUCLEOTIDE SEQUENCE</scope>
    <source>
        <strain evidence="2">IBT 21917</strain>
    </source>
</reference>
<proteinExistence type="predicted"/>
<dbReference type="AlphaFoldDB" id="A0A9W9IRK5"/>
<protein>
    <submittedName>
        <fullName evidence="2">Uncharacterized protein</fullName>
    </submittedName>
</protein>
<reference evidence="2" key="1">
    <citation type="submission" date="2022-11" db="EMBL/GenBank/DDBJ databases">
        <authorList>
            <person name="Petersen C."/>
        </authorList>
    </citation>
    <scope>NUCLEOTIDE SEQUENCE</scope>
    <source>
        <strain evidence="2">IBT 21917</strain>
    </source>
</reference>